<gene>
    <name evidence="2" type="ORF">ARMSODRAFT_970063</name>
</gene>
<evidence type="ECO:0000313" key="2">
    <source>
        <dbReference type="EMBL" id="PBK75399.1"/>
    </source>
</evidence>
<keyword evidence="3" id="KW-1185">Reference proteome</keyword>
<dbReference type="EMBL" id="KZ293417">
    <property type="protein sequence ID" value="PBK75399.1"/>
    <property type="molecule type" value="Genomic_DNA"/>
</dbReference>
<dbReference type="AlphaFoldDB" id="A0A2H3BX11"/>
<evidence type="ECO:0000256" key="1">
    <source>
        <dbReference type="SAM" id="MobiDB-lite"/>
    </source>
</evidence>
<feature type="compositionally biased region" description="Low complexity" evidence="1">
    <location>
        <begin position="18"/>
        <end position="30"/>
    </location>
</feature>
<organism evidence="2 3">
    <name type="scientific">Armillaria solidipes</name>
    <dbReference type="NCBI Taxonomy" id="1076256"/>
    <lineage>
        <taxon>Eukaryota</taxon>
        <taxon>Fungi</taxon>
        <taxon>Dikarya</taxon>
        <taxon>Basidiomycota</taxon>
        <taxon>Agaricomycotina</taxon>
        <taxon>Agaricomycetes</taxon>
        <taxon>Agaricomycetidae</taxon>
        <taxon>Agaricales</taxon>
        <taxon>Marasmiineae</taxon>
        <taxon>Physalacriaceae</taxon>
        <taxon>Armillaria</taxon>
    </lineage>
</organism>
<evidence type="ECO:0000313" key="3">
    <source>
        <dbReference type="Proteomes" id="UP000218334"/>
    </source>
</evidence>
<name>A0A2H3BX11_9AGAR</name>
<sequence length="180" mass="19244">MVTPTAPKPLKKHKTYDPSPSVPSSQAGSSKVGTRLKAEKPVCKWSKQDQVPPASSVKAGSSVALSKKSFSKDKGRAESLPVTKESSAAPDKPPGKPCSHKPVKAPLMEVPTVSRKKEATPPHTVLSEDTHVDIQGHSPTPITAEYMLDCIFTDLPMLSALSPSLGEMYYVCWALHALST</sequence>
<feature type="region of interest" description="Disordered" evidence="1">
    <location>
        <begin position="1"/>
        <end position="106"/>
    </location>
</feature>
<protein>
    <submittedName>
        <fullName evidence="2">Uncharacterized protein</fullName>
    </submittedName>
</protein>
<dbReference type="Proteomes" id="UP000218334">
    <property type="component" value="Unassembled WGS sequence"/>
</dbReference>
<reference evidence="3" key="1">
    <citation type="journal article" date="2017" name="Nat. Ecol. Evol.">
        <title>Genome expansion and lineage-specific genetic innovations in the forest pathogenic fungi Armillaria.</title>
        <authorList>
            <person name="Sipos G."/>
            <person name="Prasanna A.N."/>
            <person name="Walter M.C."/>
            <person name="O'Connor E."/>
            <person name="Balint B."/>
            <person name="Krizsan K."/>
            <person name="Kiss B."/>
            <person name="Hess J."/>
            <person name="Varga T."/>
            <person name="Slot J."/>
            <person name="Riley R."/>
            <person name="Boka B."/>
            <person name="Rigling D."/>
            <person name="Barry K."/>
            <person name="Lee J."/>
            <person name="Mihaltcheva S."/>
            <person name="LaButti K."/>
            <person name="Lipzen A."/>
            <person name="Waldron R."/>
            <person name="Moloney N.M."/>
            <person name="Sperisen C."/>
            <person name="Kredics L."/>
            <person name="Vagvoelgyi C."/>
            <person name="Patrignani A."/>
            <person name="Fitzpatrick D."/>
            <person name="Nagy I."/>
            <person name="Doyle S."/>
            <person name="Anderson J.B."/>
            <person name="Grigoriev I.V."/>
            <person name="Gueldener U."/>
            <person name="Muensterkoetter M."/>
            <person name="Nagy L.G."/>
        </authorList>
    </citation>
    <scope>NUCLEOTIDE SEQUENCE [LARGE SCALE GENOMIC DNA]</scope>
    <source>
        <strain evidence="3">28-4</strain>
    </source>
</reference>
<proteinExistence type="predicted"/>
<accession>A0A2H3BX11</accession>